<dbReference type="Gene3D" id="3.30.40.10">
    <property type="entry name" value="Zinc/RING finger domain, C3HC4 (zinc finger)"/>
    <property type="match status" value="1"/>
</dbReference>
<organism evidence="2">
    <name type="scientific">viral metagenome</name>
    <dbReference type="NCBI Taxonomy" id="1070528"/>
    <lineage>
        <taxon>unclassified sequences</taxon>
        <taxon>metagenomes</taxon>
        <taxon>organismal metagenomes</taxon>
    </lineage>
</organism>
<protein>
    <recommendedName>
        <fullName evidence="1">RING-type domain-containing protein</fullName>
    </recommendedName>
</protein>
<evidence type="ECO:0000259" key="1">
    <source>
        <dbReference type="PROSITE" id="PS50089"/>
    </source>
</evidence>
<name>A0A6C0FCF6_9ZZZZ</name>
<dbReference type="Pfam" id="PF13920">
    <property type="entry name" value="zf-C3HC4_3"/>
    <property type="match status" value="1"/>
</dbReference>
<dbReference type="InterPro" id="IPR013083">
    <property type="entry name" value="Znf_RING/FYVE/PHD"/>
</dbReference>
<dbReference type="SUPFAM" id="SSF57850">
    <property type="entry name" value="RING/U-box"/>
    <property type="match status" value="1"/>
</dbReference>
<dbReference type="PROSITE" id="PS50089">
    <property type="entry name" value="ZF_RING_2"/>
    <property type="match status" value="1"/>
</dbReference>
<dbReference type="SMART" id="SM00184">
    <property type="entry name" value="RING"/>
    <property type="match status" value="1"/>
</dbReference>
<feature type="domain" description="RING-type" evidence="1">
    <location>
        <begin position="11"/>
        <end position="47"/>
    </location>
</feature>
<dbReference type="InterPro" id="IPR001841">
    <property type="entry name" value="Znf_RING"/>
</dbReference>
<proteinExistence type="predicted"/>
<dbReference type="AlphaFoldDB" id="A0A6C0FCF6"/>
<sequence>MSSFDNTDSECNICFTHSYKWQLLPCNHKLCKKCFNLLQDTKCPWCRIKIKKNKAPPTSARTRSYSDPLHNRDTLRTPIDVIEHENRIERYMDRKKSKKNKKIKQKVIVPSERRALFNNNFRNSKNILRPELFNCGFY</sequence>
<accession>A0A6C0FCF6</accession>
<dbReference type="EMBL" id="MN738829">
    <property type="protein sequence ID" value="QHT38239.1"/>
    <property type="molecule type" value="Genomic_DNA"/>
</dbReference>
<evidence type="ECO:0000313" key="2">
    <source>
        <dbReference type="EMBL" id="QHT38239.1"/>
    </source>
</evidence>
<reference evidence="2" key="1">
    <citation type="journal article" date="2020" name="Nature">
        <title>Giant virus diversity and host interactions through global metagenomics.</title>
        <authorList>
            <person name="Schulz F."/>
            <person name="Roux S."/>
            <person name="Paez-Espino D."/>
            <person name="Jungbluth S."/>
            <person name="Walsh D.A."/>
            <person name="Denef V.J."/>
            <person name="McMahon K.D."/>
            <person name="Konstantinidis K.T."/>
            <person name="Eloe-Fadrosh E.A."/>
            <person name="Kyrpides N.C."/>
            <person name="Woyke T."/>
        </authorList>
    </citation>
    <scope>NUCLEOTIDE SEQUENCE</scope>
    <source>
        <strain evidence="2">GVMAG-S-ERX556101-89</strain>
    </source>
</reference>